<dbReference type="AlphaFoldDB" id="A0A180GUR3"/>
<proteinExistence type="predicted"/>
<reference evidence="2" key="1">
    <citation type="submission" date="2009-11" db="EMBL/GenBank/DDBJ databases">
        <authorList>
            <consortium name="The Broad Institute Genome Sequencing Platform"/>
            <person name="Ward D."/>
            <person name="Feldgarden M."/>
            <person name="Earl A."/>
            <person name="Young S.K."/>
            <person name="Zeng Q."/>
            <person name="Koehrsen M."/>
            <person name="Alvarado L."/>
            <person name="Berlin A."/>
            <person name="Bochicchio J."/>
            <person name="Borenstein D."/>
            <person name="Chapman S.B."/>
            <person name="Chen Z."/>
            <person name="Engels R."/>
            <person name="Freedman E."/>
            <person name="Gellesch M."/>
            <person name="Goldberg J."/>
            <person name="Griggs A."/>
            <person name="Gujja S."/>
            <person name="Heilman E."/>
            <person name="Heiman D."/>
            <person name="Hepburn T."/>
            <person name="Howarth C."/>
            <person name="Jen D."/>
            <person name="Larson L."/>
            <person name="Lewis B."/>
            <person name="Mehta T."/>
            <person name="Park D."/>
            <person name="Pearson M."/>
            <person name="Roberts A."/>
            <person name="Saif S."/>
            <person name="Shea T."/>
            <person name="Shenoy N."/>
            <person name="Sisk P."/>
            <person name="Stolte C."/>
            <person name="Sykes S."/>
            <person name="Thomson T."/>
            <person name="Walk T."/>
            <person name="White J."/>
            <person name="Yandava C."/>
            <person name="Izard J."/>
            <person name="Baranova O.V."/>
            <person name="Blanton J.M."/>
            <person name="Tanner A.C."/>
            <person name="Dewhirst F.E."/>
            <person name="Haas B."/>
            <person name="Nusbaum C."/>
            <person name="Birren B."/>
        </authorList>
    </citation>
    <scope>NUCLEOTIDE SEQUENCE [LARGE SCALE GENOMIC DNA]</scope>
    <source>
        <strain evidence="2">1-1 BBBD Race 1</strain>
    </source>
</reference>
<feature type="region of interest" description="Disordered" evidence="1">
    <location>
        <begin position="78"/>
        <end position="102"/>
    </location>
</feature>
<feature type="compositionally biased region" description="Basic and acidic residues" evidence="1">
    <location>
        <begin position="81"/>
        <end position="92"/>
    </location>
</feature>
<sequence>MSRRNAPSQNSQRQQHPPGTRAPALNRTPRNVTQSTNPPNTNNRFNPLRGVTRATPEGGGGAHIQTRLENANFFDQEANDQGDRSSEHGSRDSDEELGDPLRDDEGLYDVVWPVLRQTGPIARSTESLEALMVLDEDHLQLVNRIMLTPPDGQWRVSVIMMASIMQRLAITAAPPIVAPVLPRPVSEYAFTQVFRDFIRIKIREILTIGNVHAYTRTQTVAGIPLVQTPLMMLNNYLHLQSDEFKNEHLPPDWPQNHESSRSVLGLLRVLMKHERGALRTHVLTNVKEFNRHPIDGVVPSLMDLVLLIDRAMGPKGQLRTIEAVNQSYTPTRKIRIAYIRLEVVHRQLNPNPNSNLTQWEVIDCRLEHLRRQSDQYRNAFARIIVRKDRELFGNRNISQINKDEVTLPSEEEIADQIFLSSQADPGQAPVEDEELDENHLFE</sequence>
<keyword evidence="4" id="KW-1185">Reference proteome</keyword>
<protein>
    <submittedName>
        <fullName evidence="2 3">Uncharacterized protein</fullName>
    </submittedName>
</protein>
<evidence type="ECO:0000313" key="3">
    <source>
        <dbReference type="EnsemblFungi" id="PTTG_26447-t43_1-p1"/>
    </source>
</evidence>
<feature type="region of interest" description="Disordered" evidence="1">
    <location>
        <begin position="420"/>
        <end position="442"/>
    </location>
</feature>
<evidence type="ECO:0000313" key="4">
    <source>
        <dbReference type="Proteomes" id="UP000005240"/>
    </source>
</evidence>
<evidence type="ECO:0000313" key="2">
    <source>
        <dbReference type="EMBL" id="OAV96042.1"/>
    </source>
</evidence>
<reference evidence="3" key="4">
    <citation type="submission" date="2025-05" db="UniProtKB">
        <authorList>
            <consortium name="EnsemblFungi"/>
        </authorList>
    </citation>
    <scope>IDENTIFICATION</scope>
    <source>
        <strain evidence="3">isolate 1-1 / race 1 (BBBD)</strain>
    </source>
</reference>
<reference evidence="3 4" key="3">
    <citation type="journal article" date="2017" name="G3 (Bethesda)">
        <title>Comparative analysis highlights variable genome content of wheat rusts and divergence of the mating loci.</title>
        <authorList>
            <person name="Cuomo C.A."/>
            <person name="Bakkeren G."/>
            <person name="Khalil H.B."/>
            <person name="Panwar V."/>
            <person name="Joly D."/>
            <person name="Linning R."/>
            <person name="Sakthikumar S."/>
            <person name="Song X."/>
            <person name="Adiconis X."/>
            <person name="Fan L."/>
            <person name="Goldberg J.M."/>
            <person name="Levin J.Z."/>
            <person name="Young S."/>
            <person name="Zeng Q."/>
            <person name="Anikster Y."/>
            <person name="Bruce M."/>
            <person name="Wang M."/>
            <person name="Yin C."/>
            <person name="McCallum B."/>
            <person name="Szabo L.J."/>
            <person name="Hulbert S."/>
            <person name="Chen X."/>
            <person name="Fellers J.P."/>
        </authorList>
    </citation>
    <scope>NUCLEOTIDE SEQUENCE</scope>
    <source>
        <strain evidence="3">isolate 1-1 / race 1 (BBBD)</strain>
        <strain evidence="4">Isolate 1-1 / race 1 (BBBD)</strain>
    </source>
</reference>
<dbReference type="VEuPathDB" id="FungiDB:PTTG_26447"/>
<feature type="region of interest" description="Disordered" evidence="1">
    <location>
        <begin position="1"/>
        <end position="63"/>
    </location>
</feature>
<evidence type="ECO:0000256" key="1">
    <source>
        <dbReference type="SAM" id="MobiDB-lite"/>
    </source>
</evidence>
<name>A0A180GUR3_PUCT1</name>
<dbReference type="EnsemblFungi" id="PTTG_26447-t43_1">
    <property type="protein sequence ID" value="PTTG_26447-t43_1-p1"/>
    <property type="gene ID" value="PTTG_26447"/>
</dbReference>
<organism evidence="2">
    <name type="scientific">Puccinia triticina (isolate 1-1 / race 1 (BBBD))</name>
    <name type="common">Brown leaf rust fungus</name>
    <dbReference type="NCBI Taxonomy" id="630390"/>
    <lineage>
        <taxon>Eukaryota</taxon>
        <taxon>Fungi</taxon>
        <taxon>Dikarya</taxon>
        <taxon>Basidiomycota</taxon>
        <taxon>Pucciniomycotina</taxon>
        <taxon>Pucciniomycetes</taxon>
        <taxon>Pucciniales</taxon>
        <taxon>Pucciniaceae</taxon>
        <taxon>Puccinia</taxon>
    </lineage>
</organism>
<dbReference type="OrthoDB" id="2507165at2759"/>
<accession>A0A180GUR3</accession>
<feature type="compositionally biased region" description="Polar residues" evidence="1">
    <location>
        <begin position="1"/>
        <end position="17"/>
    </location>
</feature>
<dbReference type="EMBL" id="ADAS02000022">
    <property type="protein sequence ID" value="OAV96042.1"/>
    <property type="molecule type" value="Genomic_DNA"/>
</dbReference>
<reference evidence="2" key="2">
    <citation type="submission" date="2016-05" db="EMBL/GenBank/DDBJ databases">
        <title>Comparative analysis highlights variable genome content of wheat rusts and divergence of the mating loci.</title>
        <authorList>
            <person name="Cuomo C.A."/>
            <person name="Bakkeren G."/>
            <person name="Szabo L."/>
            <person name="Khalil H."/>
            <person name="Joly D."/>
            <person name="Goldberg J."/>
            <person name="Young S."/>
            <person name="Zeng Q."/>
            <person name="Fellers J."/>
        </authorList>
    </citation>
    <scope>NUCLEOTIDE SEQUENCE [LARGE SCALE GENOMIC DNA]</scope>
    <source>
        <strain evidence="2">1-1 BBBD Race 1</strain>
    </source>
</reference>
<gene>
    <name evidence="2" type="ORF">PTTG_26447</name>
</gene>
<dbReference type="Proteomes" id="UP000005240">
    <property type="component" value="Unassembled WGS sequence"/>
</dbReference>